<dbReference type="EMBL" id="OW240917">
    <property type="protein sequence ID" value="CAH2299972.1"/>
    <property type="molecule type" value="Genomic_DNA"/>
</dbReference>
<gene>
    <name evidence="1" type="ORF">PECUL_23A019207</name>
</gene>
<protein>
    <submittedName>
        <fullName evidence="1">Uncharacterized protein</fullName>
    </submittedName>
</protein>
<feature type="non-terminal residue" evidence="1">
    <location>
        <position position="1"/>
    </location>
</feature>
<sequence length="49" mass="5862">WKRTVSKKNVIYSIKVKPEMDVPPIERKRKYRHLGFSMIRRTQHPAAAL</sequence>
<name>A0AAD1SEM5_PELCU</name>
<keyword evidence="2" id="KW-1185">Reference proteome</keyword>
<proteinExistence type="predicted"/>
<evidence type="ECO:0000313" key="1">
    <source>
        <dbReference type="EMBL" id="CAH2299972.1"/>
    </source>
</evidence>
<evidence type="ECO:0000313" key="2">
    <source>
        <dbReference type="Proteomes" id="UP001295444"/>
    </source>
</evidence>
<accession>A0AAD1SEM5</accession>
<organism evidence="1 2">
    <name type="scientific">Pelobates cultripes</name>
    <name type="common">Western spadefoot toad</name>
    <dbReference type="NCBI Taxonomy" id="61616"/>
    <lineage>
        <taxon>Eukaryota</taxon>
        <taxon>Metazoa</taxon>
        <taxon>Chordata</taxon>
        <taxon>Craniata</taxon>
        <taxon>Vertebrata</taxon>
        <taxon>Euteleostomi</taxon>
        <taxon>Amphibia</taxon>
        <taxon>Batrachia</taxon>
        <taxon>Anura</taxon>
        <taxon>Pelobatoidea</taxon>
        <taxon>Pelobatidae</taxon>
        <taxon>Pelobates</taxon>
    </lineage>
</organism>
<dbReference type="Proteomes" id="UP001295444">
    <property type="component" value="Chromosome 06"/>
</dbReference>
<dbReference type="AlphaFoldDB" id="A0AAD1SEM5"/>
<reference evidence="1" key="1">
    <citation type="submission" date="2022-03" db="EMBL/GenBank/DDBJ databases">
        <authorList>
            <person name="Alioto T."/>
            <person name="Alioto T."/>
            <person name="Gomez Garrido J."/>
        </authorList>
    </citation>
    <scope>NUCLEOTIDE SEQUENCE</scope>
</reference>